<organism evidence="1 2">
    <name type="scientific">Haemaphysalis longicornis</name>
    <name type="common">Bush tick</name>
    <dbReference type="NCBI Taxonomy" id="44386"/>
    <lineage>
        <taxon>Eukaryota</taxon>
        <taxon>Metazoa</taxon>
        <taxon>Ecdysozoa</taxon>
        <taxon>Arthropoda</taxon>
        <taxon>Chelicerata</taxon>
        <taxon>Arachnida</taxon>
        <taxon>Acari</taxon>
        <taxon>Parasitiformes</taxon>
        <taxon>Ixodida</taxon>
        <taxon>Ixodoidea</taxon>
        <taxon>Ixodidae</taxon>
        <taxon>Haemaphysalinae</taxon>
        <taxon>Haemaphysalis</taxon>
    </lineage>
</organism>
<evidence type="ECO:0000313" key="2">
    <source>
        <dbReference type="Proteomes" id="UP000821853"/>
    </source>
</evidence>
<dbReference type="VEuPathDB" id="VectorBase:HLOH_049807"/>
<dbReference type="Proteomes" id="UP000821853">
    <property type="component" value="Chromosome 5"/>
</dbReference>
<gene>
    <name evidence="1" type="ORF">HPB48_019826</name>
</gene>
<dbReference type="OMA" id="IWMESAG"/>
<evidence type="ECO:0008006" key="3">
    <source>
        <dbReference type="Google" id="ProtNLM"/>
    </source>
</evidence>
<dbReference type="OrthoDB" id="6510848at2759"/>
<reference evidence="1 2" key="1">
    <citation type="journal article" date="2020" name="Cell">
        <title>Large-Scale Comparative Analyses of Tick Genomes Elucidate Their Genetic Diversity and Vector Capacities.</title>
        <authorList>
            <consortium name="Tick Genome and Microbiome Consortium (TIGMIC)"/>
            <person name="Jia N."/>
            <person name="Wang J."/>
            <person name="Shi W."/>
            <person name="Du L."/>
            <person name="Sun Y."/>
            <person name="Zhan W."/>
            <person name="Jiang J.F."/>
            <person name="Wang Q."/>
            <person name="Zhang B."/>
            <person name="Ji P."/>
            <person name="Bell-Sakyi L."/>
            <person name="Cui X.M."/>
            <person name="Yuan T.T."/>
            <person name="Jiang B.G."/>
            <person name="Yang W.F."/>
            <person name="Lam T.T."/>
            <person name="Chang Q.C."/>
            <person name="Ding S.J."/>
            <person name="Wang X.J."/>
            <person name="Zhu J.G."/>
            <person name="Ruan X.D."/>
            <person name="Zhao L."/>
            <person name="Wei J.T."/>
            <person name="Ye R.Z."/>
            <person name="Que T.C."/>
            <person name="Du C.H."/>
            <person name="Zhou Y.H."/>
            <person name="Cheng J.X."/>
            <person name="Dai P.F."/>
            <person name="Guo W.B."/>
            <person name="Han X.H."/>
            <person name="Huang E.J."/>
            <person name="Li L.F."/>
            <person name="Wei W."/>
            <person name="Gao Y.C."/>
            <person name="Liu J.Z."/>
            <person name="Shao H.Z."/>
            <person name="Wang X."/>
            <person name="Wang C.C."/>
            <person name="Yang T.C."/>
            <person name="Huo Q.B."/>
            <person name="Li W."/>
            <person name="Chen H.Y."/>
            <person name="Chen S.E."/>
            <person name="Zhou L.G."/>
            <person name="Ni X.B."/>
            <person name="Tian J.H."/>
            <person name="Sheng Y."/>
            <person name="Liu T."/>
            <person name="Pan Y.S."/>
            <person name="Xia L.Y."/>
            <person name="Li J."/>
            <person name="Zhao F."/>
            <person name="Cao W.C."/>
        </authorList>
    </citation>
    <scope>NUCLEOTIDE SEQUENCE [LARGE SCALE GENOMIC DNA]</scope>
    <source>
        <strain evidence="1">HaeL-2018</strain>
    </source>
</reference>
<sequence length="312" mass="34032">MTSAAKVPGVHLGTGPDYLATHERHIKTKAARNKGFLGRHALWAFNRYEVLRALWKMVAVPGLTYANATLCLSAGTREFLEGRQRDAGRMALGVHKNTPVEGIQRDLGWSSFTAREAVAKLSYEVRLLRLPDTNLAHQALIHTIYSGISTWWTLTDCEFAAPCRTAREHEGGQDPGSGYKGGDEGRHKTTIGREKFFDNSLGSGLLEAARLGVLRTRVWRAKFTAGLDTTCTACGATKETTSHVVLECPAVAPAPESHTRSAALGFEEAGGAAWVDNAKRRLEALVATCGVATERRLERGWQHGAVRGMLRQ</sequence>
<proteinExistence type="predicted"/>
<evidence type="ECO:0000313" key="1">
    <source>
        <dbReference type="EMBL" id="KAH9374645.1"/>
    </source>
</evidence>
<dbReference type="AlphaFoldDB" id="A0A9J6GGX3"/>
<accession>A0A9J6GGX3</accession>
<comment type="caution">
    <text evidence="1">The sequence shown here is derived from an EMBL/GenBank/DDBJ whole genome shotgun (WGS) entry which is preliminary data.</text>
</comment>
<keyword evidence="2" id="KW-1185">Reference proteome</keyword>
<protein>
    <recommendedName>
        <fullName evidence="3">Tick transposon</fullName>
    </recommendedName>
</protein>
<name>A0A9J6GGX3_HAELO</name>
<dbReference type="EMBL" id="JABSTR010000007">
    <property type="protein sequence ID" value="KAH9374645.1"/>
    <property type="molecule type" value="Genomic_DNA"/>
</dbReference>